<feature type="compositionally biased region" description="Gly residues" evidence="8">
    <location>
        <begin position="1169"/>
        <end position="1178"/>
    </location>
</feature>
<protein>
    <submittedName>
        <fullName evidence="13">Nardilysin</fullName>
    </submittedName>
</protein>
<evidence type="ECO:0000256" key="3">
    <source>
        <dbReference type="ARBA" id="ARBA00022670"/>
    </source>
</evidence>
<comment type="similarity">
    <text evidence="2">Belongs to the peptidase M16 family.</text>
</comment>
<evidence type="ECO:0000313" key="14">
    <source>
        <dbReference type="Proteomes" id="UP001219518"/>
    </source>
</evidence>
<dbReference type="SUPFAM" id="SSF63411">
    <property type="entry name" value="LuxS/MPP-like metallohydrolase"/>
    <property type="match status" value="4"/>
</dbReference>
<feature type="region of interest" description="Disordered" evidence="8">
    <location>
        <begin position="124"/>
        <end position="184"/>
    </location>
</feature>
<dbReference type="GO" id="GO:0046872">
    <property type="term" value="F:metal ion binding"/>
    <property type="evidence" value="ECO:0007669"/>
    <property type="project" value="UniProtKB-KW"/>
</dbReference>
<evidence type="ECO:0000256" key="7">
    <source>
        <dbReference type="ARBA" id="ARBA00023049"/>
    </source>
</evidence>
<dbReference type="PANTHER" id="PTHR43690">
    <property type="entry name" value="NARDILYSIN"/>
    <property type="match status" value="1"/>
</dbReference>
<dbReference type="FunFam" id="3.30.830.10:FF:000005">
    <property type="entry name" value="nardilysin isoform X1"/>
    <property type="match status" value="1"/>
</dbReference>
<feature type="region of interest" description="Disordered" evidence="8">
    <location>
        <begin position="1214"/>
        <end position="1252"/>
    </location>
</feature>
<dbReference type="InterPro" id="IPR054734">
    <property type="entry name" value="PqqF-like_C_4"/>
</dbReference>
<keyword evidence="3" id="KW-0645">Protease</keyword>
<reference evidence="13" key="1">
    <citation type="submission" date="2021-07" db="EMBL/GenBank/DDBJ databases">
        <authorList>
            <person name="Catto M.A."/>
            <person name="Jacobson A."/>
            <person name="Kennedy G."/>
            <person name="Labadie P."/>
            <person name="Hunt B.G."/>
            <person name="Srinivasan R."/>
        </authorList>
    </citation>
    <scope>NUCLEOTIDE SEQUENCE</scope>
    <source>
        <strain evidence="13">PL_HMW_Pooled</strain>
        <tissue evidence="13">Head</tissue>
    </source>
</reference>
<dbReference type="Gene3D" id="3.30.830.10">
    <property type="entry name" value="Metalloenzyme, LuxS/M16 peptidase-like"/>
    <property type="match status" value="4"/>
</dbReference>
<dbReference type="Pfam" id="PF16187">
    <property type="entry name" value="Peptidase_M16_M"/>
    <property type="match status" value="1"/>
</dbReference>
<dbReference type="Pfam" id="PF00675">
    <property type="entry name" value="Peptidase_M16"/>
    <property type="match status" value="1"/>
</dbReference>
<comment type="cofactor">
    <cofactor evidence="1">
        <name>Zn(2+)</name>
        <dbReference type="ChEBI" id="CHEBI:29105"/>
    </cofactor>
</comment>
<dbReference type="EMBL" id="JAHWGI010000352">
    <property type="protein sequence ID" value="KAK3914153.1"/>
    <property type="molecule type" value="Genomic_DNA"/>
</dbReference>
<dbReference type="InterPro" id="IPR011249">
    <property type="entry name" value="Metalloenz_LuxS/M16"/>
</dbReference>
<dbReference type="InterPro" id="IPR007863">
    <property type="entry name" value="Peptidase_M16_C"/>
</dbReference>
<feature type="compositionally biased region" description="Low complexity" evidence="8">
    <location>
        <begin position="25"/>
        <end position="70"/>
    </location>
</feature>
<keyword evidence="4" id="KW-0479">Metal-binding</keyword>
<keyword evidence="14" id="KW-1185">Reference proteome</keyword>
<proteinExistence type="inferred from homology"/>
<dbReference type="FunFam" id="3.30.830.10:FF:000012">
    <property type="entry name" value="Protease 3"/>
    <property type="match status" value="1"/>
</dbReference>
<dbReference type="GO" id="GO:0004222">
    <property type="term" value="F:metalloendopeptidase activity"/>
    <property type="evidence" value="ECO:0007669"/>
    <property type="project" value="InterPro"/>
</dbReference>
<dbReference type="PROSITE" id="PS00143">
    <property type="entry name" value="INSULINASE"/>
    <property type="match status" value="1"/>
</dbReference>
<keyword evidence="6" id="KW-0862">Zinc</keyword>
<evidence type="ECO:0000259" key="11">
    <source>
        <dbReference type="Pfam" id="PF16187"/>
    </source>
</evidence>
<evidence type="ECO:0000256" key="8">
    <source>
        <dbReference type="SAM" id="MobiDB-lite"/>
    </source>
</evidence>
<evidence type="ECO:0000256" key="2">
    <source>
        <dbReference type="ARBA" id="ARBA00007261"/>
    </source>
</evidence>
<dbReference type="AlphaFoldDB" id="A0AAE1H3Z0"/>
<feature type="domain" description="Coenzyme PQQ synthesis protein F-like C-terminal lobe" evidence="12">
    <location>
        <begin position="949"/>
        <end position="1050"/>
    </location>
</feature>
<feature type="compositionally biased region" description="Acidic residues" evidence="8">
    <location>
        <begin position="164"/>
        <end position="177"/>
    </location>
</feature>
<sequence>MAVAKEVMNLLGRALGASRRKRRGGSSAPGPSAQQQQQQGQSGQQGAAEAAGGVSTASAPREPAARASTRNVPAGADGPGPATRPPERLPPPVKSPRDYNEYRVIRLENGLTALLISGAELSAETPTYVPDPPIPGEEPQHKCSRGADDRSGDRLGVAVVDAGLSDDEEGDDGDEDGGAGCDGVSKGSNQSGLMIIESIAACGLCVGVGSFSDPDEFQGLAHLLEHMVFMGSERFPRENEFDVFLNKHGGETNASTDSETTTFYFDCQYQYLFRALERFSQFFISPLIKRNALARELEALDSEFQSVLQSDSCRRQQLFSQAARKHHPATQFLWGNIQSLRGQDSEERLYRLVHEFRRRHYSAHRMTLAVKAPIRLDLLETRVAQYFSQVPSNFLPPLDLSRLQAPFDTPQFRRLYSIFPVKDTCQVDLTWALPPCSHLYRSKPHDLTAWVLGHEGRGSLVSFLRRKLWALDIYTGNWDGGFEMNSLYSMFSIHLTLTDEGARNVPQVVEAVFAYINMLRAAAASREQAGAPERLFREVQTIENIDFLFGEEESAADWVEMLSINMHIYPPREYITGPKLYFEFDAQAVQDFVDQLRPDTVNVMFMSKRALGGAAFDRVEPWFRTPYSVRDIPSAWIDSWRGAKPQGRFFLPEPNRFLTTDFTPLPLNGKSTTKYPARILHDGVLEVWYRRDDTFQLPVAFLYFQLVSPLPIKSLQNAVLLDLLVTVLKQQLVEELYPAEMALLNYCVYSNEKGLVVRVEGFSQKLPLLLDAIFAQLARVAEHVDGALFAAMQESLRRLYHNTFVNPTKLANELRMSLLLQVYWTPVDKYGVIAQTTLEQLRSFAKDFLQRMYIQCLVQGNVSMEGALTTCRRVADTLRCRPLKPRDFPTLAVCQASHVPHSADRPAQVPLGERCCRVRTFNQDDKNCSTVNYYQCGRATVVKCCMSELLVQLLDEPVFNALRTREQLGYDVTCQRRTTYNTLGFLITVNSQADKYTMDYVDSRIEAFLKDFSHALKTQCTRRFKFVKRSLRDEKECVDFDLQDEVSRNWKEITSNTYMFDRAERERQCLKNIRLKDLRKWFLTHLGQDTRRKLSVQVVGNRDGGASEDAGAAAAAVAAAAAAAAAPPPAAPGGGGGVRGRLSFRPSSGAAAAQSQAAAQAQRSSRAGSGRGGGGSGCQGPSFSLRYVRASDAHPAAYFVTDVSAYKKATSIIYSPSYSPSPGSQVKAAEDEDGAPAPATSGTSPVTPRPPS</sequence>
<dbReference type="Proteomes" id="UP001219518">
    <property type="component" value="Unassembled WGS sequence"/>
</dbReference>
<reference evidence="13" key="2">
    <citation type="journal article" date="2023" name="BMC Genomics">
        <title>Pest status, molecular evolution, and epigenetic factors derived from the genome assembly of Frankliniella fusca, a thysanopteran phytovirus vector.</title>
        <authorList>
            <person name="Catto M.A."/>
            <person name="Labadie P.E."/>
            <person name="Jacobson A.L."/>
            <person name="Kennedy G.G."/>
            <person name="Srinivasan R."/>
            <person name="Hunt B.G."/>
        </authorList>
    </citation>
    <scope>NUCLEOTIDE SEQUENCE</scope>
    <source>
        <strain evidence="13">PL_HMW_Pooled</strain>
    </source>
</reference>
<feature type="domain" description="Peptidase M16 middle/third" evidence="11">
    <location>
        <begin position="547"/>
        <end position="830"/>
    </location>
</feature>
<organism evidence="13 14">
    <name type="scientific">Frankliniella fusca</name>
    <dbReference type="NCBI Taxonomy" id="407009"/>
    <lineage>
        <taxon>Eukaryota</taxon>
        <taxon>Metazoa</taxon>
        <taxon>Ecdysozoa</taxon>
        <taxon>Arthropoda</taxon>
        <taxon>Hexapoda</taxon>
        <taxon>Insecta</taxon>
        <taxon>Pterygota</taxon>
        <taxon>Neoptera</taxon>
        <taxon>Paraneoptera</taxon>
        <taxon>Thysanoptera</taxon>
        <taxon>Terebrantia</taxon>
        <taxon>Thripoidea</taxon>
        <taxon>Thripidae</taxon>
        <taxon>Frankliniella</taxon>
    </lineage>
</organism>
<dbReference type="PANTHER" id="PTHR43690:SF18">
    <property type="entry name" value="INSULIN-DEGRADING ENZYME-RELATED"/>
    <property type="match status" value="1"/>
</dbReference>
<dbReference type="Pfam" id="PF05193">
    <property type="entry name" value="Peptidase_M16_C"/>
    <property type="match status" value="1"/>
</dbReference>
<evidence type="ECO:0000313" key="13">
    <source>
        <dbReference type="EMBL" id="KAK3914153.1"/>
    </source>
</evidence>
<evidence type="ECO:0000259" key="12">
    <source>
        <dbReference type="Pfam" id="PF22456"/>
    </source>
</evidence>
<name>A0AAE1H3Z0_9NEOP</name>
<dbReference type="InterPro" id="IPR032632">
    <property type="entry name" value="Peptidase_M16_M"/>
</dbReference>
<evidence type="ECO:0000256" key="1">
    <source>
        <dbReference type="ARBA" id="ARBA00001947"/>
    </source>
</evidence>
<dbReference type="GO" id="GO:0006508">
    <property type="term" value="P:proteolysis"/>
    <property type="evidence" value="ECO:0007669"/>
    <property type="project" value="UniProtKB-KW"/>
</dbReference>
<feature type="compositionally biased region" description="Basic and acidic residues" evidence="8">
    <location>
        <begin position="138"/>
        <end position="153"/>
    </location>
</feature>
<feature type="compositionally biased region" description="Low complexity" evidence="8">
    <location>
        <begin position="1147"/>
        <end position="1168"/>
    </location>
</feature>
<keyword evidence="7" id="KW-0482">Metalloprotease</keyword>
<evidence type="ECO:0000256" key="6">
    <source>
        <dbReference type="ARBA" id="ARBA00022833"/>
    </source>
</evidence>
<dbReference type="InterPro" id="IPR001431">
    <property type="entry name" value="Pept_M16_Zn_BS"/>
</dbReference>
<feature type="domain" description="Peptidase M16 C-terminal" evidence="10">
    <location>
        <begin position="353"/>
        <end position="522"/>
    </location>
</feature>
<feature type="compositionally biased region" description="Pro residues" evidence="8">
    <location>
        <begin position="82"/>
        <end position="94"/>
    </location>
</feature>
<accession>A0AAE1H3Z0</accession>
<evidence type="ECO:0000256" key="4">
    <source>
        <dbReference type="ARBA" id="ARBA00022723"/>
    </source>
</evidence>
<feature type="region of interest" description="Disordered" evidence="8">
    <location>
        <begin position="1126"/>
        <end position="1178"/>
    </location>
</feature>
<dbReference type="InterPro" id="IPR011765">
    <property type="entry name" value="Pept_M16_N"/>
</dbReference>
<feature type="region of interest" description="Disordered" evidence="8">
    <location>
        <begin position="13"/>
        <end position="97"/>
    </location>
</feature>
<dbReference type="Pfam" id="PF22456">
    <property type="entry name" value="PqqF-like_C_4"/>
    <property type="match status" value="1"/>
</dbReference>
<evidence type="ECO:0000259" key="10">
    <source>
        <dbReference type="Pfam" id="PF05193"/>
    </source>
</evidence>
<feature type="domain" description="Peptidase M16 N-terminal" evidence="9">
    <location>
        <begin position="198"/>
        <end position="327"/>
    </location>
</feature>
<evidence type="ECO:0000256" key="5">
    <source>
        <dbReference type="ARBA" id="ARBA00022801"/>
    </source>
</evidence>
<keyword evidence="5" id="KW-0378">Hydrolase</keyword>
<evidence type="ECO:0000259" key="9">
    <source>
        <dbReference type="Pfam" id="PF00675"/>
    </source>
</evidence>
<comment type="caution">
    <text evidence="13">The sequence shown here is derived from an EMBL/GenBank/DDBJ whole genome shotgun (WGS) entry which is preliminary data.</text>
</comment>
<gene>
    <name evidence="13" type="ORF">KUF71_023566</name>
</gene>
<dbReference type="GO" id="GO:0005737">
    <property type="term" value="C:cytoplasm"/>
    <property type="evidence" value="ECO:0007669"/>
    <property type="project" value="UniProtKB-ARBA"/>
</dbReference>
<dbReference type="InterPro" id="IPR050626">
    <property type="entry name" value="Peptidase_M16"/>
</dbReference>